<sequence>MAAVRLISTSTVHAANGRASSGRIELNTWDIRKLQIGYIQKGLLFPKHAAADGVTISDIIKPVYVPSIVHSFFSLNGLHNYKGITHPLLGIQITDLADGIFIGCSINHVVADGASFWHFLNSWSEISKGSIYLSKPPVFQRWFPDGMDIPIRIPQSCVNVEQNNEVFILPP</sequence>
<dbReference type="Proteomes" id="UP000593572">
    <property type="component" value="Unassembled WGS sequence"/>
</dbReference>
<dbReference type="Pfam" id="PF02458">
    <property type="entry name" value="Transferase"/>
    <property type="match status" value="1"/>
</dbReference>
<evidence type="ECO:0000313" key="2">
    <source>
        <dbReference type="EMBL" id="MBA0560874.1"/>
    </source>
</evidence>
<dbReference type="InterPro" id="IPR051283">
    <property type="entry name" value="Sec_Metabolite_Acyltrans"/>
</dbReference>
<accession>A0A7J8M882</accession>
<dbReference type="AlphaFoldDB" id="A0A7J8M882"/>
<dbReference type="GO" id="GO:0016740">
    <property type="term" value="F:transferase activity"/>
    <property type="evidence" value="ECO:0007669"/>
    <property type="project" value="UniProtKB-KW"/>
</dbReference>
<proteinExistence type="predicted"/>
<keyword evidence="3" id="KW-1185">Reference proteome</keyword>
<dbReference type="EMBL" id="JABEZX010000007">
    <property type="protein sequence ID" value="MBA0560874.1"/>
    <property type="molecule type" value="Genomic_DNA"/>
</dbReference>
<dbReference type="PANTHER" id="PTHR31896:SF75">
    <property type="entry name" value="HXXXD-TYPE ACYL-TRANSFERASE FAMILY PROTEIN"/>
    <property type="match status" value="1"/>
</dbReference>
<reference evidence="2 3" key="1">
    <citation type="journal article" date="2019" name="Genome Biol. Evol.">
        <title>Insights into the evolution of the New World diploid cottons (Gossypium, subgenus Houzingenia) based on genome sequencing.</title>
        <authorList>
            <person name="Grover C.E."/>
            <person name="Arick M.A. 2nd"/>
            <person name="Thrash A."/>
            <person name="Conover J.L."/>
            <person name="Sanders W.S."/>
            <person name="Peterson D.G."/>
            <person name="Frelichowski J.E."/>
            <person name="Scheffler J.A."/>
            <person name="Scheffler B.E."/>
            <person name="Wendel J.F."/>
        </authorList>
    </citation>
    <scope>NUCLEOTIDE SEQUENCE [LARGE SCALE GENOMIC DNA]</scope>
    <source>
        <strain evidence="2">157</strain>
        <tissue evidence="2">Leaf</tissue>
    </source>
</reference>
<organism evidence="2 3">
    <name type="scientific">Gossypium lobatum</name>
    <dbReference type="NCBI Taxonomy" id="34289"/>
    <lineage>
        <taxon>Eukaryota</taxon>
        <taxon>Viridiplantae</taxon>
        <taxon>Streptophyta</taxon>
        <taxon>Embryophyta</taxon>
        <taxon>Tracheophyta</taxon>
        <taxon>Spermatophyta</taxon>
        <taxon>Magnoliopsida</taxon>
        <taxon>eudicotyledons</taxon>
        <taxon>Gunneridae</taxon>
        <taxon>Pentapetalae</taxon>
        <taxon>rosids</taxon>
        <taxon>malvids</taxon>
        <taxon>Malvales</taxon>
        <taxon>Malvaceae</taxon>
        <taxon>Malvoideae</taxon>
        <taxon>Gossypium</taxon>
    </lineage>
</organism>
<keyword evidence="1" id="KW-0808">Transferase</keyword>
<comment type="caution">
    <text evidence="2">The sequence shown here is derived from an EMBL/GenBank/DDBJ whole genome shotgun (WGS) entry which is preliminary data.</text>
</comment>
<dbReference type="PANTHER" id="PTHR31896">
    <property type="entry name" value="FAMILY REGULATORY PROTEIN, PUTATIVE (AFU_ORTHOLOGUE AFUA_3G14730)-RELATED"/>
    <property type="match status" value="1"/>
</dbReference>
<evidence type="ECO:0000313" key="3">
    <source>
        <dbReference type="Proteomes" id="UP000593572"/>
    </source>
</evidence>
<name>A0A7J8M882_9ROSI</name>
<dbReference type="InterPro" id="IPR023213">
    <property type="entry name" value="CAT-like_dom_sf"/>
</dbReference>
<gene>
    <name evidence="2" type="ORF">Golob_017747</name>
</gene>
<dbReference type="Gene3D" id="3.30.559.10">
    <property type="entry name" value="Chloramphenicol acetyltransferase-like domain"/>
    <property type="match status" value="1"/>
</dbReference>
<protein>
    <submittedName>
        <fullName evidence="2">Uncharacterized protein</fullName>
    </submittedName>
</protein>
<feature type="non-terminal residue" evidence="2">
    <location>
        <position position="1"/>
    </location>
</feature>
<evidence type="ECO:0000256" key="1">
    <source>
        <dbReference type="ARBA" id="ARBA00022679"/>
    </source>
</evidence>